<gene>
    <name evidence="2" type="ORF">MW046_15995</name>
</gene>
<evidence type="ECO:0000313" key="2">
    <source>
        <dbReference type="EMBL" id="UPM44882.1"/>
    </source>
</evidence>
<keyword evidence="1" id="KW-0812">Transmembrane</keyword>
<dbReference type="RefSeq" id="WP_247995536.1">
    <property type="nucleotide sequence ID" value="NZ_CP096021.1"/>
</dbReference>
<name>A0A8U0A6Z7_9EURY</name>
<feature type="transmembrane region" description="Helical" evidence="1">
    <location>
        <begin position="87"/>
        <end position="109"/>
    </location>
</feature>
<dbReference type="GeneID" id="71929580"/>
<keyword evidence="1" id="KW-1133">Transmembrane helix</keyword>
<proteinExistence type="predicted"/>
<sequence>MSWAVYPAFALLGGYLLGPDALLTILPMVGTILGGVVGTLLFISRSGSLRQLGRFDVAQYGMFIVCLPIDMLYDVIIHYSAIGTHNIVLSALWALLLIDVCYGGAYTLVYGGGYQRLVHWFKTGDLYS</sequence>
<reference evidence="2" key="1">
    <citation type="submission" date="2022-04" db="EMBL/GenBank/DDBJ databases">
        <title>Halocatena sp. nov., isolated from a salt lake.</title>
        <authorList>
            <person name="Cui H.-L."/>
        </authorList>
    </citation>
    <scope>NUCLEOTIDE SEQUENCE</scope>
    <source>
        <strain evidence="2">AD-1</strain>
        <plasmid evidence="2">unnamed2</plasmid>
    </source>
</reference>
<evidence type="ECO:0000313" key="3">
    <source>
        <dbReference type="Proteomes" id="UP000831768"/>
    </source>
</evidence>
<feature type="transmembrane region" description="Helical" evidence="1">
    <location>
        <begin position="55"/>
        <end position="81"/>
    </location>
</feature>
<evidence type="ECO:0000256" key="1">
    <source>
        <dbReference type="SAM" id="Phobius"/>
    </source>
</evidence>
<keyword evidence="1" id="KW-0472">Membrane</keyword>
<protein>
    <submittedName>
        <fullName evidence="2">Uncharacterized protein</fullName>
    </submittedName>
</protein>
<organism evidence="2 3">
    <name type="scientific">Halocatena salina</name>
    <dbReference type="NCBI Taxonomy" id="2934340"/>
    <lineage>
        <taxon>Archaea</taxon>
        <taxon>Methanobacteriati</taxon>
        <taxon>Methanobacteriota</taxon>
        <taxon>Stenosarchaea group</taxon>
        <taxon>Halobacteria</taxon>
        <taxon>Halobacteriales</taxon>
        <taxon>Natronomonadaceae</taxon>
        <taxon>Halocatena</taxon>
    </lineage>
</organism>
<geneLocation type="plasmid" evidence="2 3">
    <name>unnamed2</name>
</geneLocation>
<dbReference type="KEGG" id="haad:MW046_15995"/>
<keyword evidence="3" id="KW-1185">Reference proteome</keyword>
<feature type="transmembrane region" description="Helical" evidence="1">
    <location>
        <begin position="21"/>
        <end position="43"/>
    </location>
</feature>
<keyword evidence="2" id="KW-0614">Plasmid</keyword>
<dbReference type="EMBL" id="CP096021">
    <property type="protein sequence ID" value="UPM44882.1"/>
    <property type="molecule type" value="Genomic_DNA"/>
</dbReference>
<dbReference type="AlphaFoldDB" id="A0A8U0A6Z7"/>
<dbReference type="Proteomes" id="UP000831768">
    <property type="component" value="Plasmid unnamed2"/>
</dbReference>
<accession>A0A8U0A6Z7</accession>